<evidence type="ECO:0000313" key="1">
    <source>
        <dbReference type="EMBL" id="KAI4868489.1"/>
    </source>
</evidence>
<name>A0ACB9ZAM6_9PEZI</name>
<proteinExistence type="predicted"/>
<comment type="caution">
    <text evidence="1">The sequence shown here is derived from an EMBL/GenBank/DDBJ whole genome shotgun (WGS) entry which is preliminary data.</text>
</comment>
<gene>
    <name evidence="1" type="ORF">F4820DRAFT_127185</name>
</gene>
<dbReference type="Proteomes" id="UP001497700">
    <property type="component" value="Unassembled WGS sequence"/>
</dbReference>
<keyword evidence="2" id="KW-1185">Reference proteome</keyword>
<evidence type="ECO:0000313" key="2">
    <source>
        <dbReference type="Proteomes" id="UP001497700"/>
    </source>
</evidence>
<reference evidence="1 2" key="1">
    <citation type="journal article" date="2022" name="New Phytol.">
        <title>Ecological generalism drives hyperdiversity of secondary metabolite gene clusters in xylarialean endophytes.</title>
        <authorList>
            <person name="Franco M.E.E."/>
            <person name="Wisecaver J.H."/>
            <person name="Arnold A.E."/>
            <person name="Ju Y.M."/>
            <person name="Slot J.C."/>
            <person name="Ahrendt S."/>
            <person name="Moore L.P."/>
            <person name="Eastman K.E."/>
            <person name="Scott K."/>
            <person name="Konkel Z."/>
            <person name="Mondo S.J."/>
            <person name="Kuo A."/>
            <person name="Hayes R.D."/>
            <person name="Haridas S."/>
            <person name="Andreopoulos B."/>
            <person name="Riley R."/>
            <person name="LaButti K."/>
            <person name="Pangilinan J."/>
            <person name="Lipzen A."/>
            <person name="Amirebrahimi M."/>
            <person name="Yan J."/>
            <person name="Adam C."/>
            <person name="Keymanesh K."/>
            <person name="Ng V."/>
            <person name="Louie K."/>
            <person name="Northen T."/>
            <person name="Drula E."/>
            <person name="Henrissat B."/>
            <person name="Hsieh H.M."/>
            <person name="Youens-Clark K."/>
            <person name="Lutzoni F."/>
            <person name="Miadlikowska J."/>
            <person name="Eastwood D.C."/>
            <person name="Hamelin R.C."/>
            <person name="Grigoriev I.V."/>
            <person name="U'Ren J.M."/>
        </authorList>
    </citation>
    <scope>NUCLEOTIDE SEQUENCE [LARGE SCALE GENOMIC DNA]</scope>
    <source>
        <strain evidence="1 2">CBS 119005</strain>
    </source>
</reference>
<sequence>MGTHDGDGIADGTPDHAPSRSKDEDTSSGPDDKGSASVDDVLSWATSSTYSPLNLQSLPQPRPRDAAHVYPDCFTFRDAFEDLLAVNSGRPLSNLQDLILEKHLEHIRYFPWGMPVSAWAVGLGRRGLWDAYFPLSPSARRELSYGYILPQTLWQTDDMTFHQRPSSNRPGILNHPLLHWGSHWEEGHHPWSECKEGASKRDATTHEKQADLEEDLYAAVESKFAMNSPVTTHTPQGISNVKSGSTENKSSSDSEDAPVTRTIETPGGGKVLETVQQRVRNGKNETTTTTQQLDAYGNIVALSESTRVWSTWKISKDRERSETTDETENTS</sequence>
<organism evidence="1 2">
    <name type="scientific">Hypoxylon rubiginosum</name>
    <dbReference type="NCBI Taxonomy" id="110542"/>
    <lineage>
        <taxon>Eukaryota</taxon>
        <taxon>Fungi</taxon>
        <taxon>Dikarya</taxon>
        <taxon>Ascomycota</taxon>
        <taxon>Pezizomycotina</taxon>
        <taxon>Sordariomycetes</taxon>
        <taxon>Xylariomycetidae</taxon>
        <taxon>Xylariales</taxon>
        <taxon>Hypoxylaceae</taxon>
        <taxon>Hypoxylon</taxon>
    </lineage>
</organism>
<accession>A0ACB9ZAM6</accession>
<protein>
    <submittedName>
        <fullName evidence="1">Uncharacterized protein</fullName>
    </submittedName>
</protein>
<dbReference type="EMBL" id="MU393438">
    <property type="protein sequence ID" value="KAI4868489.1"/>
    <property type="molecule type" value="Genomic_DNA"/>
</dbReference>